<dbReference type="GO" id="GO:0008270">
    <property type="term" value="F:zinc ion binding"/>
    <property type="evidence" value="ECO:0007669"/>
    <property type="project" value="UniProtKB-UniRule"/>
</dbReference>
<dbReference type="OrthoDB" id="284275at2759"/>
<evidence type="ECO:0000256" key="8">
    <source>
        <dbReference type="ARBA" id="ARBA00023163"/>
    </source>
</evidence>
<dbReference type="GO" id="GO:0005675">
    <property type="term" value="C:transcription factor TFIIH holo complex"/>
    <property type="evidence" value="ECO:0007669"/>
    <property type="project" value="UniProtKB-UniRule"/>
</dbReference>
<evidence type="ECO:0000256" key="11">
    <source>
        <dbReference type="PIRNR" id="PIRNR015919"/>
    </source>
</evidence>
<evidence type="ECO:0000259" key="13">
    <source>
        <dbReference type="SMART" id="SM00327"/>
    </source>
</evidence>
<dbReference type="InterPro" id="IPR007198">
    <property type="entry name" value="Ssl1-like"/>
</dbReference>
<feature type="zinc finger region" description="C4-type" evidence="12">
    <location>
        <begin position="286"/>
        <end position="303"/>
    </location>
</feature>
<keyword evidence="5" id="KW-0863">Zinc-finger</keyword>
<dbReference type="InterPro" id="IPR012170">
    <property type="entry name" value="TFIIH_SSL1/p44"/>
</dbReference>
<dbReference type="InterPro" id="IPR002035">
    <property type="entry name" value="VWF_A"/>
</dbReference>
<dbReference type="GO" id="GO:0006351">
    <property type="term" value="P:DNA-templated transcription"/>
    <property type="evidence" value="ECO:0007669"/>
    <property type="project" value="InterPro"/>
</dbReference>
<evidence type="ECO:0000256" key="2">
    <source>
        <dbReference type="ARBA" id="ARBA00006092"/>
    </source>
</evidence>
<feature type="domain" description="VWFA" evidence="13">
    <location>
        <begin position="60"/>
        <end position="238"/>
    </location>
</feature>
<keyword evidence="8 11" id="KW-0804">Transcription</keyword>
<keyword evidence="4" id="KW-0227">DNA damage</keyword>
<dbReference type="Proteomes" id="UP000324585">
    <property type="component" value="Unassembled WGS sequence"/>
</dbReference>
<dbReference type="SMART" id="SM01047">
    <property type="entry name" value="C1_4"/>
    <property type="match status" value="1"/>
</dbReference>
<evidence type="ECO:0000256" key="3">
    <source>
        <dbReference type="ARBA" id="ARBA00022723"/>
    </source>
</evidence>
<evidence type="ECO:0000256" key="9">
    <source>
        <dbReference type="ARBA" id="ARBA00023204"/>
    </source>
</evidence>
<dbReference type="InterPro" id="IPR036465">
    <property type="entry name" value="vWFA_dom_sf"/>
</dbReference>
<dbReference type="NCBIfam" id="TIGR00622">
    <property type="entry name" value="ssl1"/>
    <property type="match status" value="1"/>
</dbReference>
<dbReference type="Gene3D" id="3.40.50.410">
    <property type="entry name" value="von Willebrand factor, type A domain"/>
    <property type="match status" value="1"/>
</dbReference>
<dbReference type="FunFam" id="3.40.50.410:FF:000015">
    <property type="entry name" value="General transcription factor IIH subunit 2"/>
    <property type="match status" value="1"/>
</dbReference>
<dbReference type="PANTHER" id="PTHR12695">
    <property type="entry name" value="GENERAL TRANSCRIPTION FACTOR IIH SUBUNIT 2"/>
    <property type="match status" value="1"/>
</dbReference>
<proteinExistence type="inferred from homology"/>
<keyword evidence="3 11" id="KW-0479">Metal-binding</keyword>
<dbReference type="SMART" id="SM00327">
    <property type="entry name" value="VWA"/>
    <property type="match status" value="1"/>
</dbReference>
<keyword evidence="7 11" id="KW-0805">Transcription regulation</keyword>
<evidence type="ECO:0000256" key="12">
    <source>
        <dbReference type="PIRSR" id="PIRSR015919-1"/>
    </source>
</evidence>
<evidence type="ECO:0000256" key="5">
    <source>
        <dbReference type="ARBA" id="ARBA00022771"/>
    </source>
</evidence>
<dbReference type="SUPFAM" id="SSF53300">
    <property type="entry name" value="vWA-like"/>
    <property type="match status" value="1"/>
</dbReference>
<dbReference type="PANTHER" id="PTHR12695:SF2">
    <property type="entry name" value="GENERAL TRANSCRIPTION FACTOR IIH SUBUNIT 2-RELATED"/>
    <property type="match status" value="1"/>
</dbReference>
<dbReference type="InterPro" id="IPR004595">
    <property type="entry name" value="TFIIH_C1-like_dom"/>
</dbReference>
<gene>
    <name evidence="15" type="ORF">FVE85_1709</name>
</gene>
<dbReference type="PIRSF" id="PIRSF015919">
    <property type="entry name" value="TFIIH_SSL1"/>
    <property type="match status" value="1"/>
</dbReference>
<dbReference type="SUPFAM" id="SSF57889">
    <property type="entry name" value="Cysteine-rich domain"/>
    <property type="match status" value="1"/>
</dbReference>
<dbReference type="InterPro" id="IPR013083">
    <property type="entry name" value="Znf_RING/FYVE/PHD"/>
</dbReference>
<comment type="caution">
    <text evidence="15">The sequence shown here is derived from an EMBL/GenBank/DDBJ whole genome shotgun (WGS) entry which is preliminary data.</text>
</comment>
<comment type="similarity">
    <text evidence="2 11">Belongs to the GTF2H2 family.</text>
</comment>
<keyword evidence="6 11" id="KW-0862">Zinc</keyword>
<evidence type="ECO:0000256" key="6">
    <source>
        <dbReference type="ARBA" id="ARBA00022833"/>
    </source>
</evidence>
<dbReference type="OMA" id="INWVEVP"/>
<name>A0A5J4YXZ9_PORPP</name>
<keyword evidence="9" id="KW-0234">DNA repair</keyword>
<evidence type="ECO:0000313" key="16">
    <source>
        <dbReference type="Proteomes" id="UP000324585"/>
    </source>
</evidence>
<evidence type="ECO:0000256" key="10">
    <source>
        <dbReference type="ARBA" id="ARBA00023242"/>
    </source>
</evidence>
<dbReference type="GO" id="GO:0000439">
    <property type="term" value="C:transcription factor TFIIH core complex"/>
    <property type="evidence" value="ECO:0007669"/>
    <property type="project" value="InterPro"/>
</dbReference>
<dbReference type="Pfam" id="PF04056">
    <property type="entry name" value="Ssl1"/>
    <property type="match status" value="1"/>
</dbReference>
<evidence type="ECO:0000256" key="7">
    <source>
        <dbReference type="ARBA" id="ARBA00023015"/>
    </source>
</evidence>
<dbReference type="Pfam" id="PF07975">
    <property type="entry name" value="C1_4"/>
    <property type="match status" value="1"/>
</dbReference>
<dbReference type="GO" id="GO:0006289">
    <property type="term" value="P:nucleotide-excision repair"/>
    <property type="evidence" value="ECO:0007669"/>
    <property type="project" value="UniProtKB-UniRule"/>
</dbReference>
<dbReference type="GO" id="GO:0006357">
    <property type="term" value="P:regulation of transcription by RNA polymerase II"/>
    <property type="evidence" value="ECO:0007669"/>
    <property type="project" value="TreeGrafter"/>
</dbReference>
<keyword evidence="16" id="KW-1185">Reference proteome</keyword>
<feature type="domain" description="TFIIH C1-like" evidence="14">
    <location>
        <begin position="342"/>
        <end position="388"/>
    </location>
</feature>
<sequence length="395" mass="43501">MGSKEYAWEANFERSWDKIQEDPQTGRLSASEGIAQQLARKRRRDSLRETLRGKVRRGMMRFMVLALDFSRSMNLTDMRPSRAEVVVGAAQLFVREFYDQNPISQLIIIATRNGVATVLSPLGSNPVAHIKALSDSLAVGTFGEASLQNLLVQGLAILDALPLYASREILVVFGSIATCDPGDVHATIGELREKKITVSIVCVAGAEVYVLKSASHETGGKHFVPMNEEHLHLHMQMFLQPPQVRADTLAPSLIRMGFPVLRTITSDLPPKKCLNDLIERRVGYECPRCSAWLSDVPIECVLCGLTLLSSPHLARSYHHLFPVPRFTEKSVSGAAEADQQRACSACLRSLAAGGESVAAECPRCSEEFCIECDSFIHESLHNCPGCENGGIFMYE</sequence>
<comment type="subcellular location">
    <subcellularLocation>
        <location evidence="1 11">Nucleus</location>
    </subcellularLocation>
</comment>
<organism evidence="15 16">
    <name type="scientific">Porphyridium purpureum</name>
    <name type="common">Red alga</name>
    <name type="synonym">Porphyridium cruentum</name>
    <dbReference type="NCBI Taxonomy" id="35688"/>
    <lineage>
        <taxon>Eukaryota</taxon>
        <taxon>Rhodophyta</taxon>
        <taxon>Bangiophyceae</taxon>
        <taxon>Porphyridiales</taxon>
        <taxon>Porphyridiaceae</taxon>
        <taxon>Porphyridium</taxon>
    </lineage>
</organism>
<dbReference type="InterPro" id="IPR046349">
    <property type="entry name" value="C1-like_sf"/>
</dbReference>
<evidence type="ECO:0000313" key="15">
    <source>
        <dbReference type="EMBL" id="KAA8495554.1"/>
    </source>
</evidence>
<protein>
    <recommendedName>
        <fullName evidence="11">General transcription factor IIH subunit</fullName>
    </recommendedName>
</protein>
<accession>A0A5J4YXZ9</accession>
<dbReference type="AlphaFoldDB" id="A0A5J4YXZ9"/>
<keyword evidence="10 11" id="KW-0539">Nucleus</keyword>
<evidence type="ECO:0000259" key="14">
    <source>
        <dbReference type="SMART" id="SM01047"/>
    </source>
</evidence>
<dbReference type="Gene3D" id="3.30.40.10">
    <property type="entry name" value="Zinc/RING finger domain, C3HC4 (zinc finger)"/>
    <property type="match status" value="1"/>
</dbReference>
<reference evidence="16" key="1">
    <citation type="journal article" date="2019" name="Nat. Commun.">
        <title>Expansion of phycobilisome linker gene families in mesophilic red algae.</title>
        <authorList>
            <person name="Lee J."/>
            <person name="Kim D."/>
            <person name="Bhattacharya D."/>
            <person name="Yoon H.S."/>
        </authorList>
    </citation>
    <scope>NUCLEOTIDE SEQUENCE [LARGE SCALE GENOMIC DNA]</scope>
    <source>
        <strain evidence="16">CCMP 1328</strain>
    </source>
</reference>
<evidence type="ECO:0000256" key="4">
    <source>
        <dbReference type="ARBA" id="ARBA00022763"/>
    </source>
</evidence>
<evidence type="ECO:0000256" key="1">
    <source>
        <dbReference type="ARBA" id="ARBA00004123"/>
    </source>
</evidence>
<dbReference type="EMBL" id="VRMN01000003">
    <property type="protein sequence ID" value="KAA8495554.1"/>
    <property type="molecule type" value="Genomic_DNA"/>
</dbReference>